<evidence type="ECO:0000256" key="1">
    <source>
        <dbReference type="SAM" id="MobiDB-lite"/>
    </source>
</evidence>
<evidence type="ECO:0000313" key="2">
    <source>
        <dbReference type="EMBL" id="CAI3980222.1"/>
    </source>
</evidence>
<name>A0A9P1BV36_9DINO</name>
<dbReference type="EMBL" id="CAMXCT030000546">
    <property type="protein sequence ID" value="CAL4767534.1"/>
    <property type="molecule type" value="Genomic_DNA"/>
</dbReference>
<feature type="region of interest" description="Disordered" evidence="1">
    <location>
        <begin position="1"/>
        <end position="22"/>
    </location>
</feature>
<dbReference type="Proteomes" id="UP001152797">
    <property type="component" value="Unassembled WGS sequence"/>
</dbReference>
<sequence length="116" mass="12048">MIHRRQHGAGSGEGAADESAAGADATAVAEHALVLVPGDRSQCIASIACTKSAQPAEESLDRQDTYGGDHVNTSVDDLLGGTFASFAAHKPRYRSRQHAGRAKSLLFSCYTCTGSA</sequence>
<proteinExistence type="predicted"/>
<reference evidence="2" key="1">
    <citation type="submission" date="2022-10" db="EMBL/GenBank/DDBJ databases">
        <authorList>
            <person name="Chen Y."/>
            <person name="Dougan E. K."/>
            <person name="Chan C."/>
            <person name="Rhodes N."/>
            <person name="Thang M."/>
        </authorList>
    </citation>
    <scope>NUCLEOTIDE SEQUENCE</scope>
</reference>
<dbReference type="EMBL" id="CAMXCT020000546">
    <property type="protein sequence ID" value="CAL1133597.1"/>
    <property type="molecule type" value="Genomic_DNA"/>
</dbReference>
<keyword evidence="4" id="KW-1185">Reference proteome</keyword>
<reference evidence="3" key="2">
    <citation type="submission" date="2024-04" db="EMBL/GenBank/DDBJ databases">
        <authorList>
            <person name="Chen Y."/>
            <person name="Shah S."/>
            <person name="Dougan E. K."/>
            <person name="Thang M."/>
            <person name="Chan C."/>
        </authorList>
    </citation>
    <scope>NUCLEOTIDE SEQUENCE [LARGE SCALE GENOMIC DNA]</scope>
</reference>
<accession>A0A9P1BV36</accession>
<dbReference type="AlphaFoldDB" id="A0A9P1BV36"/>
<gene>
    <name evidence="2" type="ORF">C1SCF055_LOCUS8119</name>
</gene>
<organism evidence="2">
    <name type="scientific">Cladocopium goreaui</name>
    <dbReference type="NCBI Taxonomy" id="2562237"/>
    <lineage>
        <taxon>Eukaryota</taxon>
        <taxon>Sar</taxon>
        <taxon>Alveolata</taxon>
        <taxon>Dinophyceae</taxon>
        <taxon>Suessiales</taxon>
        <taxon>Symbiodiniaceae</taxon>
        <taxon>Cladocopium</taxon>
    </lineage>
</organism>
<comment type="caution">
    <text evidence="2">The sequence shown here is derived from an EMBL/GenBank/DDBJ whole genome shotgun (WGS) entry which is preliminary data.</text>
</comment>
<evidence type="ECO:0000313" key="3">
    <source>
        <dbReference type="EMBL" id="CAL1133597.1"/>
    </source>
</evidence>
<protein>
    <submittedName>
        <fullName evidence="2">Uncharacterized protein</fullName>
    </submittedName>
</protein>
<dbReference type="EMBL" id="CAMXCT010000546">
    <property type="protein sequence ID" value="CAI3980222.1"/>
    <property type="molecule type" value="Genomic_DNA"/>
</dbReference>
<evidence type="ECO:0000313" key="4">
    <source>
        <dbReference type="Proteomes" id="UP001152797"/>
    </source>
</evidence>